<comment type="similarity">
    <text evidence="4">Belongs to the MsrA Met sulfoxide reductase family.</text>
</comment>
<evidence type="ECO:0000256" key="4">
    <source>
        <dbReference type="HAMAP-Rule" id="MF_01401"/>
    </source>
</evidence>
<dbReference type="RefSeq" id="WP_172148546.1">
    <property type="nucleotide sequence ID" value="NZ_BAABID010000004.1"/>
</dbReference>
<dbReference type="PANTHER" id="PTHR42799">
    <property type="entry name" value="MITOCHONDRIAL PEPTIDE METHIONINE SULFOXIDE REDUCTASE"/>
    <property type="match status" value="1"/>
</dbReference>
<evidence type="ECO:0000256" key="3">
    <source>
        <dbReference type="ARBA" id="ARBA00048782"/>
    </source>
</evidence>
<reference evidence="7" key="1">
    <citation type="journal article" date="2019" name="Int. J. Syst. Evol. Microbiol.">
        <title>The Global Catalogue of Microorganisms (GCM) 10K type strain sequencing project: providing services to taxonomists for standard genome sequencing and annotation.</title>
        <authorList>
            <consortium name="The Broad Institute Genomics Platform"/>
            <consortium name="The Broad Institute Genome Sequencing Center for Infectious Disease"/>
            <person name="Wu L."/>
            <person name="Ma J."/>
        </authorList>
    </citation>
    <scope>NUCLEOTIDE SEQUENCE [LARGE SCALE GENOMIC DNA]</scope>
    <source>
        <strain evidence="7">JCM 18063</strain>
    </source>
</reference>
<dbReference type="Gene3D" id="3.30.1060.10">
    <property type="entry name" value="Peptide methionine sulphoxide reductase MsrA"/>
    <property type="match status" value="1"/>
</dbReference>
<comment type="caution">
    <text evidence="6">The sequence shown here is derived from an EMBL/GenBank/DDBJ whole genome shotgun (WGS) entry which is preliminary data.</text>
</comment>
<name>A0ABP8Y5B7_9MICO</name>
<dbReference type="EMBL" id="BAABID010000004">
    <property type="protein sequence ID" value="GAA4720316.1"/>
    <property type="molecule type" value="Genomic_DNA"/>
</dbReference>
<dbReference type="NCBIfam" id="TIGR00401">
    <property type="entry name" value="msrA"/>
    <property type="match status" value="1"/>
</dbReference>
<keyword evidence="7" id="KW-1185">Reference proteome</keyword>
<accession>A0ABP8Y5B7</accession>
<dbReference type="InterPro" id="IPR036509">
    <property type="entry name" value="Met_Sox_Rdtase_MsrA_sf"/>
</dbReference>
<organism evidence="6 7">
    <name type="scientific">Isoptericola chiayiensis</name>
    <dbReference type="NCBI Taxonomy" id="579446"/>
    <lineage>
        <taxon>Bacteria</taxon>
        <taxon>Bacillati</taxon>
        <taxon>Actinomycetota</taxon>
        <taxon>Actinomycetes</taxon>
        <taxon>Micrococcales</taxon>
        <taxon>Promicromonosporaceae</taxon>
        <taxon>Isoptericola</taxon>
    </lineage>
</organism>
<proteinExistence type="inferred from homology"/>
<dbReference type="InterPro" id="IPR002569">
    <property type="entry name" value="Met_Sox_Rdtase_MsrA_dom"/>
</dbReference>
<gene>
    <name evidence="4 6" type="primary">msrA</name>
    <name evidence="6" type="ORF">GCM10023216_06510</name>
</gene>
<dbReference type="EC" id="1.8.4.11" evidence="4"/>
<dbReference type="Pfam" id="PF01625">
    <property type="entry name" value="PMSR"/>
    <property type="match status" value="1"/>
</dbReference>
<dbReference type="PANTHER" id="PTHR42799:SF2">
    <property type="entry name" value="MITOCHONDRIAL PEPTIDE METHIONINE SULFOXIDE REDUCTASE"/>
    <property type="match status" value="1"/>
</dbReference>
<dbReference type="SUPFAM" id="SSF55068">
    <property type="entry name" value="Peptide methionine sulfoxide reductase"/>
    <property type="match status" value="1"/>
</dbReference>
<evidence type="ECO:0000259" key="5">
    <source>
        <dbReference type="Pfam" id="PF01625"/>
    </source>
</evidence>
<comment type="catalytic activity">
    <reaction evidence="2 4">
        <text>L-methionyl-[protein] + [thioredoxin]-disulfide + H2O = L-methionyl-(S)-S-oxide-[protein] + [thioredoxin]-dithiol</text>
        <dbReference type="Rhea" id="RHEA:14217"/>
        <dbReference type="Rhea" id="RHEA-COMP:10698"/>
        <dbReference type="Rhea" id="RHEA-COMP:10700"/>
        <dbReference type="Rhea" id="RHEA-COMP:12313"/>
        <dbReference type="Rhea" id="RHEA-COMP:12315"/>
        <dbReference type="ChEBI" id="CHEBI:15377"/>
        <dbReference type="ChEBI" id="CHEBI:16044"/>
        <dbReference type="ChEBI" id="CHEBI:29950"/>
        <dbReference type="ChEBI" id="CHEBI:44120"/>
        <dbReference type="ChEBI" id="CHEBI:50058"/>
        <dbReference type="EC" id="1.8.4.11"/>
    </reaction>
</comment>
<dbReference type="HAMAP" id="MF_01401">
    <property type="entry name" value="MsrA"/>
    <property type="match status" value="1"/>
</dbReference>
<evidence type="ECO:0000256" key="1">
    <source>
        <dbReference type="ARBA" id="ARBA00023002"/>
    </source>
</evidence>
<feature type="domain" description="Peptide methionine sulphoxide reductase MsrA" evidence="5">
    <location>
        <begin position="52"/>
        <end position="209"/>
    </location>
</feature>
<comment type="catalytic activity">
    <reaction evidence="3 4">
        <text>[thioredoxin]-disulfide + L-methionine + H2O = L-methionine (S)-S-oxide + [thioredoxin]-dithiol</text>
        <dbReference type="Rhea" id="RHEA:19993"/>
        <dbReference type="Rhea" id="RHEA-COMP:10698"/>
        <dbReference type="Rhea" id="RHEA-COMP:10700"/>
        <dbReference type="ChEBI" id="CHEBI:15377"/>
        <dbReference type="ChEBI" id="CHEBI:29950"/>
        <dbReference type="ChEBI" id="CHEBI:50058"/>
        <dbReference type="ChEBI" id="CHEBI:57844"/>
        <dbReference type="ChEBI" id="CHEBI:58772"/>
        <dbReference type="EC" id="1.8.4.11"/>
    </reaction>
</comment>
<evidence type="ECO:0000256" key="2">
    <source>
        <dbReference type="ARBA" id="ARBA00047806"/>
    </source>
</evidence>
<protein>
    <recommendedName>
        <fullName evidence="4">Peptide methionine sulfoxide reductase MsrA</fullName>
        <shortName evidence="4">Protein-methionine-S-oxide reductase</shortName>
        <ecNumber evidence="4">1.8.4.11</ecNumber>
    </recommendedName>
    <alternativeName>
        <fullName evidence="4">Peptide-methionine (S)-S-oxide reductase</fullName>
        <shortName evidence="4">Peptide Met(O) reductase</shortName>
    </alternativeName>
</protein>
<comment type="function">
    <text evidence="4">Has an important function as a repair enzyme for proteins that have been inactivated by oxidation. Catalyzes the reversible oxidation-reduction of methionine sulfoxide in proteins to methionine.</text>
</comment>
<keyword evidence="1 4" id="KW-0560">Oxidoreductase</keyword>
<feature type="active site" evidence="4">
    <location>
        <position position="58"/>
    </location>
</feature>
<dbReference type="InterPro" id="IPR050162">
    <property type="entry name" value="MsrA_MetSO_reductase"/>
</dbReference>
<sequence length="222" mass="24407">MFENLFGSGKTTMIAPEDALPGREGPVLAAPRPHTVLGTSIVGPWEPGTRVLYLAMGCFWGAEEIYWQVPGVVSTAVGYMGGTTPNPTYEEVCTARTGHTETAMVAYDPAKVSEEELLRLFWERHDPTQGYRQGNDVGTQYRSGVYWTTPEQAEAVRSTAERYAEVLAAKGYDPITTEMRPAAEAGPFFYAEDYHQQYLSDAKNPHGYRCHATTGVPFPTAA</sequence>
<evidence type="ECO:0000313" key="6">
    <source>
        <dbReference type="EMBL" id="GAA4720316.1"/>
    </source>
</evidence>
<evidence type="ECO:0000313" key="7">
    <source>
        <dbReference type="Proteomes" id="UP001500956"/>
    </source>
</evidence>
<dbReference type="Proteomes" id="UP001500956">
    <property type="component" value="Unassembled WGS sequence"/>
</dbReference>